<dbReference type="CDD" id="cd17039">
    <property type="entry name" value="Ubl_ubiquitin_like"/>
    <property type="match status" value="2"/>
</dbReference>
<keyword evidence="5" id="KW-0677">Repeat</keyword>
<evidence type="ECO:0000256" key="1">
    <source>
        <dbReference type="ARBA" id="ARBA00004906"/>
    </source>
</evidence>
<feature type="domain" description="Ubiquitin-like" evidence="9">
    <location>
        <begin position="99"/>
        <end position="172"/>
    </location>
</feature>
<keyword evidence="8" id="KW-0862">Zinc</keyword>
<dbReference type="PANTHER" id="PTHR10666">
    <property type="entry name" value="UBIQUITIN"/>
    <property type="match status" value="1"/>
</dbReference>
<dbReference type="Proteomes" id="UP001295684">
    <property type="component" value="Unassembled WGS sequence"/>
</dbReference>
<organism evidence="11 12">
    <name type="scientific">Euplotes crassus</name>
    <dbReference type="NCBI Taxonomy" id="5936"/>
    <lineage>
        <taxon>Eukaryota</taxon>
        <taxon>Sar</taxon>
        <taxon>Alveolata</taxon>
        <taxon>Ciliophora</taxon>
        <taxon>Intramacronucleata</taxon>
        <taxon>Spirotrichea</taxon>
        <taxon>Hypotrichia</taxon>
        <taxon>Euplotida</taxon>
        <taxon>Euplotidae</taxon>
        <taxon>Moneuplotes</taxon>
    </lineage>
</organism>
<evidence type="ECO:0000256" key="3">
    <source>
        <dbReference type="ARBA" id="ARBA00022679"/>
    </source>
</evidence>
<gene>
    <name evidence="11" type="ORF">ECRASSUSDP1_LOCUS3694</name>
</gene>
<dbReference type="Pfam" id="PF00240">
    <property type="entry name" value="ubiquitin"/>
    <property type="match status" value="2"/>
</dbReference>
<evidence type="ECO:0000259" key="9">
    <source>
        <dbReference type="PROSITE" id="PS50053"/>
    </source>
</evidence>
<dbReference type="SMART" id="SM00213">
    <property type="entry name" value="UBQ"/>
    <property type="match status" value="2"/>
</dbReference>
<protein>
    <submittedName>
        <fullName evidence="11">Uncharacterized protein</fullName>
    </submittedName>
</protein>
<keyword evidence="3" id="KW-0808">Transferase</keyword>
<dbReference type="Gene3D" id="3.10.20.90">
    <property type="entry name" value="Phosphatidylinositol 3-kinase Catalytic Subunit, Chain A, domain 1"/>
    <property type="match status" value="2"/>
</dbReference>
<dbReference type="GO" id="GO:0008270">
    <property type="term" value="F:zinc ion binding"/>
    <property type="evidence" value="ECO:0007669"/>
    <property type="project" value="UniProtKB-KW"/>
</dbReference>
<evidence type="ECO:0000256" key="6">
    <source>
        <dbReference type="ARBA" id="ARBA00022771"/>
    </source>
</evidence>
<keyword evidence="6" id="KW-0863">Zinc-finger</keyword>
<dbReference type="InterPro" id="IPR044066">
    <property type="entry name" value="TRIAD_supradom"/>
</dbReference>
<keyword evidence="7" id="KW-0833">Ubl conjugation pathway</keyword>
<dbReference type="EMBL" id="CAMPGE010003537">
    <property type="protein sequence ID" value="CAI2362372.1"/>
    <property type="molecule type" value="Genomic_DNA"/>
</dbReference>
<comment type="caution">
    <text evidence="11">The sequence shown here is derived from an EMBL/GenBank/DDBJ whole genome shotgun (WGS) entry which is preliminary data.</text>
</comment>
<dbReference type="Gene3D" id="1.20.120.1750">
    <property type="match status" value="1"/>
</dbReference>
<sequence length="505" mass="57954">MNSDSQICIIVRLIKEKHLPLIVNKTDTVTKLKQLISEIKSFPDTTRLLLNCGGKHLIKENNTLEEYGVQENSTIFCVHRLCNSPRKLNIKPKSINPKISIQVLTITGEKIIILIHKTDTVMKLRERIFTKKSLIEPQFPVLIFQSQFLTEDTKKLSDLGFKNNSSVFCIIKSSKLLECLICLCESEPDADCITCPRGHYICSGCTPSSLENIFASPEAEIPVRCPDCKELIDTGIVEKHLYNNEIFKENSLFLKIYECYSELATKDPKVYRAHICPLNCGYPEIVEIENDCIPLFVCQRKGCEKVSCKTCHEEIKTPDSERLNEEEYNEITKQMNKHFTCYDSKILKEEWEEILMKGSSRSCPKCGYGGIKDENCTHIICAKCSTMWCYFCGLSEKDCDKDPEIAARSTKKIFGHNKNWETNAKRCPLFITKIVKIDSRYSSKDEKCQKVFHKLILYTEVRNFINKHGMKAYKGLMKQFPPLADHGIDIKKAMSVDLTMIKRKS</sequence>
<evidence type="ECO:0000256" key="7">
    <source>
        <dbReference type="ARBA" id="ARBA00022786"/>
    </source>
</evidence>
<accession>A0AAD1X879</accession>
<dbReference type="PROSITE" id="PS50053">
    <property type="entry name" value="UBIQUITIN_2"/>
    <property type="match status" value="2"/>
</dbReference>
<evidence type="ECO:0000313" key="11">
    <source>
        <dbReference type="EMBL" id="CAI2362372.1"/>
    </source>
</evidence>
<comment type="pathway">
    <text evidence="1">Protein modification; protein ubiquitination.</text>
</comment>
<dbReference type="SUPFAM" id="SSF54236">
    <property type="entry name" value="Ubiquitin-like"/>
    <property type="match status" value="2"/>
</dbReference>
<keyword evidence="4" id="KW-0479">Metal-binding</keyword>
<dbReference type="InterPro" id="IPR029071">
    <property type="entry name" value="Ubiquitin-like_domsf"/>
</dbReference>
<evidence type="ECO:0000313" key="12">
    <source>
        <dbReference type="Proteomes" id="UP001295684"/>
    </source>
</evidence>
<evidence type="ECO:0000256" key="4">
    <source>
        <dbReference type="ARBA" id="ARBA00022723"/>
    </source>
</evidence>
<feature type="domain" description="Ubiquitin-like" evidence="9">
    <location>
        <begin position="7"/>
        <end position="84"/>
    </location>
</feature>
<dbReference type="PROSITE" id="PS51873">
    <property type="entry name" value="TRIAD"/>
    <property type="match status" value="1"/>
</dbReference>
<feature type="domain" description="RING-type" evidence="10">
    <location>
        <begin position="175"/>
        <end position="420"/>
    </location>
</feature>
<evidence type="ECO:0000256" key="8">
    <source>
        <dbReference type="ARBA" id="ARBA00022833"/>
    </source>
</evidence>
<dbReference type="GO" id="GO:0016740">
    <property type="term" value="F:transferase activity"/>
    <property type="evidence" value="ECO:0007669"/>
    <property type="project" value="UniProtKB-KW"/>
</dbReference>
<evidence type="ECO:0000259" key="10">
    <source>
        <dbReference type="PROSITE" id="PS51873"/>
    </source>
</evidence>
<reference evidence="11" key="1">
    <citation type="submission" date="2023-07" db="EMBL/GenBank/DDBJ databases">
        <authorList>
            <consortium name="AG Swart"/>
            <person name="Singh M."/>
            <person name="Singh A."/>
            <person name="Seah K."/>
            <person name="Emmerich C."/>
        </authorList>
    </citation>
    <scope>NUCLEOTIDE SEQUENCE</scope>
    <source>
        <strain evidence="11">DP1</strain>
    </source>
</reference>
<evidence type="ECO:0000256" key="2">
    <source>
        <dbReference type="ARBA" id="ARBA00022553"/>
    </source>
</evidence>
<dbReference type="InterPro" id="IPR000626">
    <property type="entry name" value="Ubiquitin-like_dom"/>
</dbReference>
<dbReference type="GO" id="GO:0009893">
    <property type="term" value="P:positive regulation of metabolic process"/>
    <property type="evidence" value="ECO:0007669"/>
    <property type="project" value="UniProtKB-ARBA"/>
</dbReference>
<evidence type="ECO:0000256" key="5">
    <source>
        <dbReference type="ARBA" id="ARBA00022737"/>
    </source>
</evidence>
<name>A0AAD1X879_EUPCR</name>
<keyword evidence="2" id="KW-0597">Phosphoprotein</keyword>
<proteinExistence type="predicted"/>
<dbReference type="InterPro" id="IPR050158">
    <property type="entry name" value="Ubiquitin_ubiquitin-like"/>
</dbReference>
<dbReference type="SUPFAM" id="SSF57850">
    <property type="entry name" value="RING/U-box"/>
    <property type="match status" value="1"/>
</dbReference>
<keyword evidence="12" id="KW-1185">Reference proteome</keyword>
<dbReference type="AlphaFoldDB" id="A0AAD1X879"/>
<dbReference type="CDD" id="cd20336">
    <property type="entry name" value="Rcat_RBR"/>
    <property type="match status" value="1"/>
</dbReference>